<proteinExistence type="predicted"/>
<dbReference type="OrthoDB" id="2285780at2759"/>
<feature type="compositionally biased region" description="Low complexity" evidence="1">
    <location>
        <begin position="73"/>
        <end position="86"/>
    </location>
</feature>
<accession>A0A0C9M4D5</accession>
<dbReference type="GO" id="GO:0030674">
    <property type="term" value="F:protein-macromolecule adaptor activity"/>
    <property type="evidence" value="ECO:0007669"/>
    <property type="project" value="InterPro"/>
</dbReference>
<dbReference type="SUPFAM" id="SSF81383">
    <property type="entry name" value="F-box domain"/>
    <property type="match status" value="1"/>
</dbReference>
<dbReference type="GO" id="GO:0042802">
    <property type="term" value="F:identical protein binding"/>
    <property type="evidence" value="ECO:0007669"/>
    <property type="project" value="InterPro"/>
</dbReference>
<evidence type="ECO:0000259" key="2">
    <source>
        <dbReference type="PROSITE" id="PS50181"/>
    </source>
</evidence>
<protein>
    <recommendedName>
        <fullName evidence="2">F-box domain-containing protein</fullName>
    </recommendedName>
</protein>
<feature type="compositionally biased region" description="Basic and acidic residues" evidence="1">
    <location>
        <begin position="87"/>
        <end position="96"/>
    </location>
</feature>
<evidence type="ECO:0000313" key="3">
    <source>
        <dbReference type="EMBL" id="GAN04106.1"/>
    </source>
</evidence>
<reference evidence="3" key="1">
    <citation type="submission" date="2014-09" db="EMBL/GenBank/DDBJ databases">
        <title>Draft genome sequence of an oleaginous Mucoromycotina fungus Mucor ambiguus NBRC6742.</title>
        <authorList>
            <person name="Takeda I."/>
            <person name="Yamane N."/>
            <person name="Morita T."/>
            <person name="Tamano K."/>
            <person name="Machida M."/>
            <person name="Baker S."/>
            <person name="Koike H."/>
        </authorList>
    </citation>
    <scope>NUCLEOTIDE SEQUENCE</scope>
    <source>
        <strain evidence="3">NBRC 6742</strain>
    </source>
</reference>
<dbReference type="PROSITE" id="PS50181">
    <property type="entry name" value="FBOX"/>
    <property type="match status" value="1"/>
</dbReference>
<dbReference type="GO" id="GO:0043130">
    <property type="term" value="F:ubiquitin binding"/>
    <property type="evidence" value="ECO:0007669"/>
    <property type="project" value="InterPro"/>
</dbReference>
<gene>
    <name evidence="3" type="ORF">MAM1_0055c03565</name>
</gene>
<organism evidence="3">
    <name type="scientific">Mucor ambiguus</name>
    <dbReference type="NCBI Taxonomy" id="91626"/>
    <lineage>
        <taxon>Eukaryota</taxon>
        <taxon>Fungi</taxon>
        <taxon>Fungi incertae sedis</taxon>
        <taxon>Mucoromycota</taxon>
        <taxon>Mucoromycotina</taxon>
        <taxon>Mucoromycetes</taxon>
        <taxon>Mucorales</taxon>
        <taxon>Mucorineae</taxon>
        <taxon>Mucoraceae</taxon>
        <taxon>Mucor</taxon>
    </lineage>
</organism>
<dbReference type="InterPro" id="IPR001810">
    <property type="entry name" value="F-box_dom"/>
</dbReference>
<dbReference type="InterPro" id="IPR036047">
    <property type="entry name" value="F-box-like_dom_sf"/>
</dbReference>
<keyword evidence="4" id="KW-1185">Reference proteome</keyword>
<dbReference type="AlphaFoldDB" id="A0A0C9M4D5"/>
<sequence length="633" mass="70206">MSERLWTGNDGKYQVLATFVCLFQDKKVKLQKANGAMVAVPLTFLCQEDIAFIATQAKSLAQNPASTTNKPVLTSRDSSYTSSSKTETTDDTKLSDEPEEMKETTGAVAALQVSPAANHQNVRQISQDESNQMTPKRSLSSITDQFKRQTYYPSDRHAPLDTKNLTYLPSKTIIRLASFLDVRSRLQMSLISRRFHQLVYKPDVWNSVKFRPSDQFMVNDQFVYQLVVFLQLRGGLHAFIRHVDLDGTAITSSSVLLLIKYLENIQTLSVQTCWQLYTYPLATQLTHLAKTAPEQYPSKIARVTLGKVLHRGPVPTDADQDKGQPGLLLESKSFGQDAWLMNAALNKLTKHNVEFDVVLCGTCHLGASSQVLHCASCGILPLKKCIGCAPRCDRCGHRSCGLPTCSDPRLKIQIARCGRCELTLALCNDEKSPMCQTARKPCTSCHRLYHTRCRAPDGTYLSNQCSSCGDVACPHCELSICSSGCHGQWLIVSSADTNAGGKDSNGATACAPTRNSKMGDHSNNIGQDMAESLLNIDNEVVLAVGVAVRRETMRCIDVETRIIPLDMCVEICLVRYRHALMNLAKQLYASRGYPVLQCSPSDLCRVVHYCCYLQLGVWVMILELCVCHWKAVQ</sequence>
<dbReference type="EMBL" id="DF836344">
    <property type="protein sequence ID" value="GAN04106.1"/>
    <property type="molecule type" value="Genomic_DNA"/>
</dbReference>
<feature type="region of interest" description="Disordered" evidence="1">
    <location>
        <begin position="121"/>
        <end position="140"/>
    </location>
</feature>
<dbReference type="Pfam" id="PF03983">
    <property type="entry name" value="SHD1"/>
    <property type="match status" value="1"/>
</dbReference>
<dbReference type="Gene3D" id="2.30.30.700">
    <property type="entry name" value="SLA1 homology domain 1"/>
    <property type="match status" value="1"/>
</dbReference>
<dbReference type="GO" id="GO:0008092">
    <property type="term" value="F:cytoskeletal protein binding"/>
    <property type="evidence" value="ECO:0007669"/>
    <property type="project" value="InterPro"/>
</dbReference>
<dbReference type="Gene3D" id="3.80.10.10">
    <property type="entry name" value="Ribonuclease Inhibitor"/>
    <property type="match status" value="1"/>
</dbReference>
<evidence type="ECO:0000256" key="1">
    <source>
        <dbReference type="SAM" id="MobiDB-lite"/>
    </source>
</evidence>
<dbReference type="Pfam" id="PF00646">
    <property type="entry name" value="F-box"/>
    <property type="match status" value="1"/>
</dbReference>
<name>A0A0C9M4D5_9FUNG</name>
<feature type="domain" description="F-box" evidence="2">
    <location>
        <begin position="162"/>
        <end position="208"/>
    </location>
</feature>
<dbReference type="Proteomes" id="UP000053815">
    <property type="component" value="Unassembled WGS sequence"/>
</dbReference>
<feature type="compositionally biased region" description="Polar residues" evidence="1">
    <location>
        <begin position="61"/>
        <end position="72"/>
    </location>
</feature>
<feature type="region of interest" description="Disordered" evidence="1">
    <location>
        <begin position="61"/>
        <end position="105"/>
    </location>
</feature>
<evidence type="ECO:0000313" key="4">
    <source>
        <dbReference type="Proteomes" id="UP000053815"/>
    </source>
</evidence>
<dbReference type="InterPro" id="IPR032675">
    <property type="entry name" value="LRR_dom_sf"/>
</dbReference>
<dbReference type="InterPro" id="IPR007131">
    <property type="entry name" value="SHD1"/>
</dbReference>